<evidence type="ECO:0000256" key="2">
    <source>
        <dbReference type="ARBA" id="ARBA00009626"/>
    </source>
</evidence>
<protein>
    <recommendedName>
        <fullName evidence="3 8">Mediator of RNA polymerase II transcription subunit 4</fullName>
    </recommendedName>
    <alternativeName>
        <fullName evidence="7 8">Mediator complex subunit 4</fullName>
    </alternativeName>
</protein>
<comment type="subcellular location">
    <subcellularLocation>
        <location evidence="1 8">Nucleus</location>
    </subcellularLocation>
</comment>
<comment type="caution">
    <text evidence="11">The sequence shown here is derived from an EMBL/GenBank/DDBJ whole genome shotgun (WGS) entry which is preliminary data.</text>
</comment>
<feature type="coiled-coil region" evidence="9">
    <location>
        <begin position="132"/>
        <end position="159"/>
    </location>
</feature>
<dbReference type="InterPro" id="IPR019258">
    <property type="entry name" value="Mediator_Med4"/>
</dbReference>
<evidence type="ECO:0000313" key="12">
    <source>
        <dbReference type="Proteomes" id="UP000241107"/>
    </source>
</evidence>
<keyword evidence="9" id="KW-0175">Coiled coil</keyword>
<dbReference type="GO" id="GO:0003712">
    <property type="term" value="F:transcription coregulator activity"/>
    <property type="evidence" value="ECO:0007669"/>
    <property type="project" value="InterPro"/>
</dbReference>
<reference evidence="11 12" key="1">
    <citation type="submission" date="2018-03" db="EMBL/GenBank/DDBJ databases">
        <title>Candida pseudohaemulonii genome assembly and annotation.</title>
        <authorList>
            <person name="Munoz J.F."/>
            <person name="Gade L.G."/>
            <person name="Chow N.A."/>
            <person name="Litvintseva A.P."/>
            <person name="Loparev V.N."/>
            <person name="Cuomo C.A."/>
        </authorList>
    </citation>
    <scope>NUCLEOTIDE SEQUENCE [LARGE SCALE GENOMIC DNA]</scope>
    <source>
        <strain evidence="11 12">B12108</strain>
    </source>
</reference>
<dbReference type="STRING" id="418784.A0A2P7YCQ3"/>
<evidence type="ECO:0000256" key="3">
    <source>
        <dbReference type="ARBA" id="ARBA00020629"/>
    </source>
</evidence>
<feature type="compositionally biased region" description="Acidic residues" evidence="10">
    <location>
        <begin position="249"/>
        <end position="271"/>
    </location>
</feature>
<evidence type="ECO:0000256" key="9">
    <source>
        <dbReference type="SAM" id="Coils"/>
    </source>
</evidence>
<evidence type="ECO:0000256" key="6">
    <source>
        <dbReference type="ARBA" id="ARBA00023242"/>
    </source>
</evidence>
<dbReference type="EMBL" id="PYFQ01000023">
    <property type="protein sequence ID" value="PSK33759.1"/>
    <property type="molecule type" value="Genomic_DNA"/>
</dbReference>
<organism evidence="11 12">
    <name type="scientific">Candidozyma pseudohaemuli</name>
    <dbReference type="NCBI Taxonomy" id="418784"/>
    <lineage>
        <taxon>Eukaryota</taxon>
        <taxon>Fungi</taxon>
        <taxon>Dikarya</taxon>
        <taxon>Ascomycota</taxon>
        <taxon>Saccharomycotina</taxon>
        <taxon>Pichiomycetes</taxon>
        <taxon>Metschnikowiaceae</taxon>
        <taxon>Candidozyma</taxon>
    </lineage>
</organism>
<keyword evidence="8" id="KW-0010">Activator</keyword>
<evidence type="ECO:0000256" key="5">
    <source>
        <dbReference type="ARBA" id="ARBA00023163"/>
    </source>
</evidence>
<keyword evidence="5 8" id="KW-0804">Transcription</keyword>
<gene>
    <name evidence="8" type="primary">MED4</name>
    <name evidence="11" type="ORF">C7M61_005225</name>
</gene>
<comment type="similarity">
    <text evidence="2 8">Belongs to the Mediator complex subunit 4 family.</text>
</comment>
<dbReference type="PANTHER" id="PTHR13208">
    <property type="entry name" value="MEDIATOR OF RNA POLYMERASE II TRANSCRIPTION SUBUNIT 4"/>
    <property type="match status" value="1"/>
</dbReference>
<evidence type="ECO:0000256" key="10">
    <source>
        <dbReference type="SAM" id="MobiDB-lite"/>
    </source>
</evidence>
<dbReference type="Proteomes" id="UP000241107">
    <property type="component" value="Unassembled WGS sequence"/>
</dbReference>
<evidence type="ECO:0000313" key="11">
    <source>
        <dbReference type="EMBL" id="PSK33759.1"/>
    </source>
</evidence>
<dbReference type="PANTHER" id="PTHR13208:SF2">
    <property type="entry name" value="MEDIATOR OF RNA POLYMERASE II TRANSCRIPTION SUBUNIT 4"/>
    <property type="match status" value="1"/>
</dbReference>
<evidence type="ECO:0000256" key="8">
    <source>
        <dbReference type="RuleBase" id="RU364141"/>
    </source>
</evidence>
<feature type="region of interest" description="Disordered" evidence="10">
    <location>
        <begin position="244"/>
        <end position="313"/>
    </location>
</feature>
<keyword evidence="6 8" id="KW-0539">Nucleus</keyword>
<dbReference type="GO" id="GO:0070847">
    <property type="term" value="C:core mediator complex"/>
    <property type="evidence" value="ECO:0007669"/>
    <property type="project" value="TreeGrafter"/>
</dbReference>
<feature type="compositionally biased region" description="Acidic residues" evidence="10">
    <location>
        <begin position="304"/>
        <end position="313"/>
    </location>
</feature>
<dbReference type="AlphaFoldDB" id="A0A2P7YCQ3"/>
<accession>A0A2P7YCQ3</accession>
<comment type="subunit">
    <text evidence="8">Component of the Mediator complex.</text>
</comment>
<keyword evidence="12" id="KW-1185">Reference proteome</keyword>
<dbReference type="GO" id="GO:0016592">
    <property type="term" value="C:mediator complex"/>
    <property type="evidence" value="ECO:0007669"/>
    <property type="project" value="InterPro"/>
</dbReference>
<keyword evidence="4 8" id="KW-0805">Transcription regulation</keyword>
<sequence>MLPHKNNQPTSSLPVSRVGLSVKLNHLAVPGLNSRPTSRPNTPSAYVTSSLNPTKNIPVTSTSVNSKIKNLDEARQFEELAIISSIREFESELVELSLSISSFREENIPEHVKSLIQLDKKISAEQQNLRRHQEYGAEIQTLQKENDELSQESSRLLKELISCRAELKKLPRLPAASSSTRESRLKEIGVQELLDYSMTLAKFSKAPTTANGQLPHPNNFIWPAEDALRRGLLALTSLKPDEVIKAELGETEPAEEEKVEEDDVEMEDVADMDAPSTNVKKGPSAPARKAEPAKAPEALNLDLFDGDDSDDSD</sequence>
<evidence type="ECO:0000256" key="1">
    <source>
        <dbReference type="ARBA" id="ARBA00004123"/>
    </source>
</evidence>
<dbReference type="Pfam" id="PF10018">
    <property type="entry name" value="Med4"/>
    <property type="match status" value="1"/>
</dbReference>
<evidence type="ECO:0000256" key="7">
    <source>
        <dbReference type="ARBA" id="ARBA00031257"/>
    </source>
</evidence>
<dbReference type="OrthoDB" id="1929813at2759"/>
<comment type="function">
    <text evidence="8">Component of the Mediator complex, a coactivator involved in the regulated transcription of nearly all RNA polymerase II-dependent genes. Mediator functions as a bridge to convey information from gene-specific regulatory proteins to the basal RNA polymerase II transcription machinery. Mediator is recruited to promoters by direct interactions with regulatory proteins and serves as a scaffold for the assembly of a functional preinitiation complex with RNA polymerase II and the general transcription factors.</text>
</comment>
<name>A0A2P7YCQ3_9ASCO</name>
<proteinExistence type="inferred from homology"/>
<dbReference type="GO" id="GO:0006357">
    <property type="term" value="P:regulation of transcription by RNA polymerase II"/>
    <property type="evidence" value="ECO:0007669"/>
    <property type="project" value="InterPro"/>
</dbReference>
<evidence type="ECO:0000256" key="4">
    <source>
        <dbReference type="ARBA" id="ARBA00023015"/>
    </source>
</evidence>
<dbReference type="VEuPathDB" id="FungiDB:C7M61_005225"/>